<evidence type="ECO:0000313" key="3">
    <source>
        <dbReference type="Proteomes" id="UP000001208"/>
    </source>
</evidence>
<keyword evidence="3" id="KW-1185">Reference proteome</keyword>
<dbReference type="InterPro" id="IPR035903">
    <property type="entry name" value="HesB-like_dom_sf"/>
</dbReference>
<dbReference type="STRING" id="517418.Ctha_0092"/>
<evidence type="ECO:0000259" key="1">
    <source>
        <dbReference type="Pfam" id="PF01521"/>
    </source>
</evidence>
<dbReference type="Proteomes" id="UP000001208">
    <property type="component" value="Chromosome"/>
</dbReference>
<dbReference type="EMBL" id="CP001100">
    <property type="protein sequence ID" value="ACF12563.1"/>
    <property type="molecule type" value="Genomic_DNA"/>
</dbReference>
<dbReference type="Gene3D" id="2.60.300.12">
    <property type="entry name" value="HesB-like domain"/>
    <property type="match status" value="1"/>
</dbReference>
<dbReference type="HOGENOM" id="CLU_069054_5_2_10"/>
<dbReference type="SUPFAM" id="SSF89360">
    <property type="entry name" value="HesB-like domain"/>
    <property type="match status" value="1"/>
</dbReference>
<dbReference type="Pfam" id="PF01521">
    <property type="entry name" value="Fe-S_biosyn"/>
    <property type="match status" value="1"/>
</dbReference>
<dbReference type="KEGG" id="cts:Ctha_0092"/>
<dbReference type="InterPro" id="IPR000361">
    <property type="entry name" value="ATAP_core_dom"/>
</dbReference>
<proteinExistence type="predicted"/>
<sequence>MQMIDIKITKAAEEKIHDLTTSGEVEQGTIRVATGCAACGGLSFALDFNTKKKPDDALVPHDKWEFAVGREVQELVENITIDYVENEFGGNFIIETAYGTSACWW</sequence>
<gene>
    <name evidence="2" type="ordered locus">Ctha_0092</name>
</gene>
<reference evidence="2 3" key="1">
    <citation type="submission" date="2008-06" db="EMBL/GenBank/DDBJ databases">
        <title>Complete sequence of Chloroherpeton thalassium ATCC 35110.</title>
        <authorList>
            <consortium name="US DOE Joint Genome Institute"/>
            <person name="Lucas S."/>
            <person name="Copeland A."/>
            <person name="Lapidus A."/>
            <person name="Glavina del Rio T."/>
            <person name="Dalin E."/>
            <person name="Tice H."/>
            <person name="Bruce D."/>
            <person name="Goodwin L."/>
            <person name="Pitluck S."/>
            <person name="Schmutz J."/>
            <person name="Larimer F."/>
            <person name="Land M."/>
            <person name="Hauser L."/>
            <person name="Kyrpides N."/>
            <person name="Mikhailova N."/>
            <person name="Liu Z."/>
            <person name="Li T."/>
            <person name="Zhao F."/>
            <person name="Overmann J."/>
            <person name="Bryant D.A."/>
            <person name="Richardson P."/>
        </authorList>
    </citation>
    <scope>NUCLEOTIDE SEQUENCE [LARGE SCALE GENOMIC DNA]</scope>
    <source>
        <strain evidence="3">ATCC 35110 / GB-78</strain>
    </source>
</reference>
<name>B3QSH2_CHLT3</name>
<evidence type="ECO:0000313" key="2">
    <source>
        <dbReference type="EMBL" id="ACF12563.1"/>
    </source>
</evidence>
<dbReference type="eggNOG" id="COG0316">
    <property type="taxonomic scope" value="Bacteria"/>
</dbReference>
<feature type="domain" description="Core" evidence="1">
    <location>
        <begin position="5"/>
        <end position="101"/>
    </location>
</feature>
<accession>B3QSH2</accession>
<organism evidence="2 3">
    <name type="scientific">Chloroherpeton thalassium (strain ATCC 35110 / GB-78)</name>
    <dbReference type="NCBI Taxonomy" id="517418"/>
    <lineage>
        <taxon>Bacteria</taxon>
        <taxon>Pseudomonadati</taxon>
        <taxon>Chlorobiota</taxon>
        <taxon>Chlorobiia</taxon>
        <taxon>Chlorobiales</taxon>
        <taxon>Chloroherpetonaceae</taxon>
        <taxon>Chloroherpeton</taxon>
    </lineage>
</organism>
<protein>
    <submittedName>
        <fullName evidence="2">HesB/YadR/YfhF-family protein</fullName>
    </submittedName>
</protein>
<dbReference type="AlphaFoldDB" id="B3QSH2"/>
<dbReference type="OrthoDB" id="9801228at2"/>